<keyword evidence="10" id="KW-1185">Reference proteome</keyword>
<evidence type="ECO:0000259" key="8">
    <source>
        <dbReference type="PROSITE" id="PS50011"/>
    </source>
</evidence>
<comment type="similarity">
    <text evidence="1">Belongs to the protein kinase superfamily. STE Ser/Thr protein kinase family. MAP kinase kinase kinase subfamily.</text>
</comment>
<dbReference type="PANTHER" id="PTHR48016:SF32">
    <property type="entry name" value="MITOGEN-ACTIVATED PROTEIN KINASE KINASE KINASE 4"/>
    <property type="match status" value="1"/>
</dbReference>
<dbReference type="Proteomes" id="UP001527925">
    <property type="component" value="Unassembled WGS sequence"/>
</dbReference>
<dbReference type="InterPro" id="IPR011009">
    <property type="entry name" value="Kinase-like_dom_sf"/>
</dbReference>
<evidence type="ECO:0000256" key="2">
    <source>
        <dbReference type="ARBA" id="ARBA00022527"/>
    </source>
</evidence>
<evidence type="ECO:0000256" key="4">
    <source>
        <dbReference type="ARBA" id="ARBA00022741"/>
    </source>
</evidence>
<dbReference type="SUPFAM" id="SSF56112">
    <property type="entry name" value="Protein kinase-like (PK-like)"/>
    <property type="match status" value="1"/>
</dbReference>
<evidence type="ECO:0000256" key="5">
    <source>
        <dbReference type="ARBA" id="ARBA00022777"/>
    </source>
</evidence>
<dbReference type="Gene3D" id="1.10.510.10">
    <property type="entry name" value="Transferase(Phosphotransferase) domain 1"/>
    <property type="match status" value="1"/>
</dbReference>
<keyword evidence="6" id="KW-0067">ATP-binding</keyword>
<evidence type="ECO:0000313" key="9">
    <source>
        <dbReference type="EMBL" id="KAL2915378.1"/>
    </source>
</evidence>
<comment type="caution">
    <text evidence="9">The sequence shown here is derived from an EMBL/GenBank/DDBJ whole genome shotgun (WGS) entry which is preliminary data.</text>
</comment>
<dbReference type="PANTHER" id="PTHR48016">
    <property type="entry name" value="MAP KINASE KINASE KINASE SSK2-RELATED-RELATED"/>
    <property type="match status" value="1"/>
</dbReference>
<organism evidence="9 10">
    <name type="scientific">Polyrhizophydium stewartii</name>
    <dbReference type="NCBI Taxonomy" id="2732419"/>
    <lineage>
        <taxon>Eukaryota</taxon>
        <taxon>Fungi</taxon>
        <taxon>Fungi incertae sedis</taxon>
        <taxon>Chytridiomycota</taxon>
        <taxon>Chytridiomycota incertae sedis</taxon>
        <taxon>Chytridiomycetes</taxon>
        <taxon>Rhizophydiales</taxon>
        <taxon>Rhizophydiales incertae sedis</taxon>
        <taxon>Polyrhizophydium</taxon>
    </lineage>
</organism>
<dbReference type="InterPro" id="IPR008271">
    <property type="entry name" value="Ser/Thr_kinase_AS"/>
</dbReference>
<dbReference type="Pfam" id="PF00069">
    <property type="entry name" value="Pkinase"/>
    <property type="match status" value="1"/>
</dbReference>
<dbReference type="SMART" id="SM00220">
    <property type="entry name" value="S_TKc"/>
    <property type="match status" value="1"/>
</dbReference>
<evidence type="ECO:0000313" key="10">
    <source>
        <dbReference type="Proteomes" id="UP001527925"/>
    </source>
</evidence>
<keyword evidence="3" id="KW-0808">Transferase</keyword>
<dbReference type="InterPro" id="IPR000719">
    <property type="entry name" value="Prot_kinase_dom"/>
</dbReference>
<gene>
    <name evidence="9" type="ORF">HK105_204994</name>
</gene>
<reference evidence="9 10" key="1">
    <citation type="submission" date="2023-09" db="EMBL/GenBank/DDBJ databases">
        <title>Pangenome analysis of Batrachochytrium dendrobatidis and related Chytrids.</title>
        <authorList>
            <person name="Yacoub M.N."/>
            <person name="Stajich J.E."/>
            <person name="James T.Y."/>
        </authorList>
    </citation>
    <scope>NUCLEOTIDE SEQUENCE [LARGE SCALE GENOMIC DNA]</scope>
    <source>
        <strain evidence="9 10">JEL0888</strain>
    </source>
</reference>
<keyword evidence="5" id="KW-0418">Kinase</keyword>
<dbReference type="EMBL" id="JADGIZ020000024">
    <property type="protein sequence ID" value="KAL2915378.1"/>
    <property type="molecule type" value="Genomic_DNA"/>
</dbReference>
<sequence>MNSAPQTTLFALGRAFQCRRLRAAGLAAAADELETRPLDRLDQALMLFCDHAHDVLARGKPKVALAFSAADTGTSASNGAPVPEAPETPGRHGQPIHPPEQQLPHEEKDQDFIEKYPSFQLSRFLGRGQAGTVFLGENDEGQPIFAIKAIHLPVAVGIGLPIRRTFLLYQKVLRVIDHPHVNPYLGWTVVENEGQVYTAFCNGGTMRKYIYADEANPGLRDMALVRRWLAQIVSALAYLHDHGLVHRDIKPGNLLLHNGECRIADLGSARVLQSCCDDSHQRKMSGTPSYAAPEAVAGKIVFETAGEDIWGLGCCLYEMVMGRQPWHECDSIFSIYFEIGSRFEQAAAARNAARSGAAADAESPSLEDPVAAALRRGEHPLVREVAESGVLGDDGLDFLGACLEWHPRDRPTARELLAMPFLRDVL</sequence>
<keyword evidence="2" id="KW-0723">Serine/threonine-protein kinase</keyword>
<dbReference type="Gene3D" id="3.30.200.20">
    <property type="entry name" value="Phosphorylase Kinase, domain 1"/>
    <property type="match status" value="1"/>
</dbReference>
<evidence type="ECO:0000256" key="7">
    <source>
        <dbReference type="SAM" id="MobiDB-lite"/>
    </source>
</evidence>
<keyword evidence="4" id="KW-0547">Nucleotide-binding</keyword>
<evidence type="ECO:0000256" key="3">
    <source>
        <dbReference type="ARBA" id="ARBA00022679"/>
    </source>
</evidence>
<evidence type="ECO:0000256" key="6">
    <source>
        <dbReference type="ARBA" id="ARBA00022840"/>
    </source>
</evidence>
<dbReference type="PROSITE" id="PS50011">
    <property type="entry name" value="PROTEIN_KINASE_DOM"/>
    <property type="match status" value="1"/>
</dbReference>
<dbReference type="PROSITE" id="PS00108">
    <property type="entry name" value="PROTEIN_KINASE_ST"/>
    <property type="match status" value="1"/>
</dbReference>
<protein>
    <recommendedName>
        <fullName evidence="8">Protein kinase domain-containing protein</fullName>
    </recommendedName>
</protein>
<accession>A0ABR4N760</accession>
<evidence type="ECO:0000256" key="1">
    <source>
        <dbReference type="ARBA" id="ARBA00006529"/>
    </source>
</evidence>
<dbReference type="InterPro" id="IPR050538">
    <property type="entry name" value="MAP_kinase_kinase_kinase"/>
</dbReference>
<feature type="domain" description="Protein kinase" evidence="8">
    <location>
        <begin position="119"/>
        <end position="422"/>
    </location>
</feature>
<proteinExistence type="inferred from homology"/>
<name>A0ABR4N760_9FUNG</name>
<feature type="region of interest" description="Disordered" evidence="7">
    <location>
        <begin position="73"/>
        <end position="105"/>
    </location>
</feature>